<dbReference type="EMBL" id="CM046394">
    <property type="protein sequence ID" value="KAI8547341.1"/>
    <property type="molecule type" value="Genomic_DNA"/>
</dbReference>
<proteinExistence type="predicted"/>
<reference evidence="1" key="1">
    <citation type="submission" date="2022-02" db="EMBL/GenBank/DDBJ databases">
        <title>Plant Genome Project.</title>
        <authorList>
            <person name="Zhang R.-G."/>
        </authorList>
    </citation>
    <scope>NUCLEOTIDE SEQUENCE</scope>
    <source>
        <strain evidence="1">AT1</strain>
    </source>
</reference>
<comment type="caution">
    <text evidence="1">The sequence shown here is derived from an EMBL/GenBank/DDBJ whole genome shotgun (WGS) entry which is preliminary data.</text>
</comment>
<accession>A0ACC0N3B2</accession>
<dbReference type="Proteomes" id="UP001062846">
    <property type="component" value="Chromosome 7"/>
</dbReference>
<sequence length="114" mass="12732">MSIGAGGIRSSLAFGADQLEEHNSRKNPRALESYFSWYYVSTTFSILVAMTCIVYLQDNIGWEIGFGVPVMLMFLSAALFFLASPFYIKLKAKSSLLDHWDVSSDCSLLQEQTS</sequence>
<evidence type="ECO:0000313" key="1">
    <source>
        <dbReference type="EMBL" id="KAI8547341.1"/>
    </source>
</evidence>
<name>A0ACC0N3B2_RHOML</name>
<organism evidence="1 2">
    <name type="scientific">Rhododendron molle</name>
    <name type="common">Chinese azalea</name>
    <name type="synonym">Azalea mollis</name>
    <dbReference type="NCBI Taxonomy" id="49168"/>
    <lineage>
        <taxon>Eukaryota</taxon>
        <taxon>Viridiplantae</taxon>
        <taxon>Streptophyta</taxon>
        <taxon>Embryophyta</taxon>
        <taxon>Tracheophyta</taxon>
        <taxon>Spermatophyta</taxon>
        <taxon>Magnoliopsida</taxon>
        <taxon>eudicotyledons</taxon>
        <taxon>Gunneridae</taxon>
        <taxon>Pentapetalae</taxon>
        <taxon>asterids</taxon>
        <taxon>Ericales</taxon>
        <taxon>Ericaceae</taxon>
        <taxon>Ericoideae</taxon>
        <taxon>Rhodoreae</taxon>
        <taxon>Rhododendron</taxon>
    </lineage>
</organism>
<protein>
    <submittedName>
        <fullName evidence="1">Uncharacterized protein</fullName>
    </submittedName>
</protein>
<keyword evidence="2" id="KW-1185">Reference proteome</keyword>
<evidence type="ECO:0000313" key="2">
    <source>
        <dbReference type="Proteomes" id="UP001062846"/>
    </source>
</evidence>
<gene>
    <name evidence="1" type="ORF">RHMOL_Rhmol07G0187900</name>
</gene>